<dbReference type="EMBL" id="JACAZI010000009">
    <property type="protein sequence ID" value="KAF7352703.1"/>
    <property type="molecule type" value="Genomic_DNA"/>
</dbReference>
<dbReference type="PIRSF" id="PIRSF000799">
    <property type="entry name" value="DNA_pol_eps_2"/>
    <property type="match status" value="1"/>
</dbReference>
<evidence type="ECO:0000256" key="4">
    <source>
        <dbReference type="ARBA" id="ARBA00023125"/>
    </source>
</evidence>
<comment type="caution">
    <text evidence="8">The sequence shown here is derived from an EMBL/GenBank/DDBJ whole genome shotgun (WGS) entry which is preliminary data.</text>
</comment>
<keyword evidence="9" id="KW-1185">Reference proteome</keyword>
<dbReference type="InterPro" id="IPR016266">
    <property type="entry name" value="POLE2"/>
</dbReference>
<dbReference type="GO" id="GO:0006261">
    <property type="term" value="P:DNA-templated DNA replication"/>
    <property type="evidence" value="ECO:0007669"/>
    <property type="project" value="InterPro"/>
</dbReference>
<comment type="similarity">
    <text evidence="2 6">Belongs to the DNA polymerase epsilon subunit B family.</text>
</comment>
<dbReference type="GO" id="GO:0042276">
    <property type="term" value="P:error-prone translesion synthesis"/>
    <property type="evidence" value="ECO:0007669"/>
    <property type="project" value="TreeGrafter"/>
</dbReference>
<dbReference type="OrthoDB" id="10254730at2759"/>
<evidence type="ECO:0000313" key="8">
    <source>
        <dbReference type="EMBL" id="KAF7352703.1"/>
    </source>
</evidence>
<dbReference type="GO" id="GO:0008622">
    <property type="term" value="C:epsilon DNA polymerase complex"/>
    <property type="evidence" value="ECO:0007669"/>
    <property type="project" value="UniProtKB-UniRule"/>
</dbReference>
<accession>A0A8H6Y3N1</accession>
<gene>
    <name evidence="8" type="ORF">MVEN_01236200</name>
</gene>
<dbReference type="Pfam" id="PF04042">
    <property type="entry name" value="DNA_pol_E_B"/>
    <property type="match status" value="1"/>
</dbReference>
<organism evidence="8 9">
    <name type="scientific">Mycena venus</name>
    <dbReference type="NCBI Taxonomy" id="2733690"/>
    <lineage>
        <taxon>Eukaryota</taxon>
        <taxon>Fungi</taxon>
        <taxon>Dikarya</taxon>
        <taxon>Basidiomycota</taxon>
        <taxon>Agaricomycotina</taxon>
        <taxon>Agaricomycetes</taxon>
        <taxon>Agaricomycetidae</taxon>
        <taxon>Agaricales</taxon>
        <taxon>Marasmiineae</taxon>
        <taxon>Mycenaceae</taxon>
        <taxon>Mycena</taxon>
    </lineage>
</organism>
<dbReference type="PANTHER" id="PTHR12708">
    <property type="entry name" value="DNA POLYMERASE EPSILON SUBUNIT B"/>
    <property type="match status" value="1"/>
</dbReference>
<dbReference type="GO" id="GO:0003677">
    <property type="term" value="F:DNA binding"/>
    <property type="evidence" value="ECO:0007669"/>
    <property type="project" value="UniProtKB-UniRule"/>
</dbReference>
<dbReference type="InterPro" id="IPR007185">
    <property type="entry name" value="DNA_pol_a/d/e_bsu"/>
</dbReference>
<proteinExistence type="inferred from homology"/>
<evidence type="ECO:0000256" key="3">
    <source>
        <dbReference type="ARBA" id="ARBA00022705"/>
    </source>
</evidence>
<keyword evidence="5 6" id="KW-0539">Nucleus</keyword>
<dbReference type="Proteomes" id="UP000620124">
    <property type="component" value="Unassembled WGS sequence"/>
</dbReference>
<dbReference type="Gene3D" id="3.60.21.50">
    <property type="match status" value="1"/>
</dbReference>
<evidence type="ECO:0000259" key="7">
    <source>
        <dbReference type="Pfam" id="PF04042"/>
    </source>
</evidence>
<evidence type="ECO:0000256" key="2">
    <source>
        <dbReference type="ARBA" id="ARBA00009560"/>
    </source>
</evidence>
<dbReference type="AlphaFoldDB" id="A0A8H6Y3N1"/>
<name>A0A8H6Y3N1_9AGAR</name>
<reference evidence="8" key="1">
    <citation type="submission" date="2020-05" db="EMBL/GenBank/DDBJ databases">
        <title>Mycena genomes resolve the evolution of fungal bioluminescence.</title>
        <authorList>
            <person name="Tsai I.J."/>
        </authorList>
    </citation>
    <scope>NUCLEOTIDE SEQUENCE</scope>
    <source>
        <strain evidence="8">CCC161011</strain>
    </source>
</reference>
<dbReference type="PANTHER" id="PTHR12708:SF0">
    <property type="entry name" value="DNA POLYMERASE EPSILON SUBUNIT 2"/>
    <property type="match status" value="1"/>
</dbReference>
<keyword evidence="3 6" id="KW-0235">DNA replication</keyword>
<evidence type="ECO:0000256" key="5">
    <source>
        <dbReference type="ARBA" id="ARBA00023242"/>
    </source>
</evidence>
<comment type="subcellular location">
    <subcellularLocation>
        <location evidence="1 6">Nucleus</location>
    </subcellularLocation>
</comment>
<protein>
    <recommendedName>
        <fullName evidence="6">DNA polymerase epsilon subunit</fullName>
    </recommendedName>
    <alternativeName>
        <fullName evidence="6">DNA polymerase II subunit 2</fullName>
    </alternativeName>
</protein>
<comment type="function">
    <text evidence="6">Participates in DNA repair and in chromosomal DNA replication.</text>
</comment>
<keyword evidence="4 6" id="KW-0238">DNA-binding</keyword>
<evidence type="ECO:0000256" key="1">
    <source>
        <dbReference type="ARBA" id="ARBA00004123"/>
    </source>
</evidence>
<sequence length="555" mass="62773">MADARQRTIIKARTARMSVFRTHSTQVFRKYSNSLGPDTLELLEAILDSHEIEDADVESSIETIAREYNKQDDALMKVSIDVLRRVYESLQDQGQRADPEKEAIDPESHLFVIDAFEMPLWHWAPERGTFEKVSAPLTMSGSAESRVFAMRDRLNIIKQCVLRNEHFAPSTLPSRDRERLVTLKSTKQLLGRAGERFLLLGMLAHSKEGKLCIEDADGSVELDFSKLDEPGDGLFTEGSFALVEGEYTEDGTLEIIAIGQPPCEPRETARSIYGHIDFLGKGSTSLLEDTQLSVRVRDELSDLNFFFLSDVWLDHPRTLPGLQKMFENCVENHFVPKLIVLCGNFTSRSISHGQGRDIQRYQENFDALADLIASYPLITRSTHFVFVPGPLDITVNSTLPRRPLLSSFVGRLKAKIPKVHFATNPCRIKFFDQEIVIFREDSMAKMLRNIVGVKPDARSDDLKKFLVQSILDQGHLCPLTVNIQATLSDYDHSLRLYPLPTALVLADKYDRYKITYTGCHVFNPGSFVGAQFVFSTYQPAEVNSEECVLEEDPDE</sequence>
<evidence type="ECO:0000313" key="9">
    <source>
        <dbReference type="Proteomes" id="UP000620124"/>
    </source>
</evidence>
<feature type="domain" description="DNA polymerase alpha/delta/epsilon subunit B" evidence="7">
    <location>
        <begin position="305"/>
        <end position="509"/>
    </location>
</feature>
<evidence type="ECO:0000256" key="6">
    <source>
        <dbReference type="PIRNR" id="PIRNR000799"/>
    </source>
</evidence>